<evidence type="ECO:0000256" key="2">
    <source>
        <dbReference type="ARBA" id="ARBA00022670"/>
    </source>
</evidence>
<dbReference type="Pfam" id="PF04389">
    <property type="entry name" value="Peptidase_M28"/>
    <property type="match status" value="1"/>
</dbReference>
<name>A0A4R5U695_9GAMM</name>
<evidence type="ECO:0000259" key="8">
    <source>
        <dbReference type="Pfam" id="PF04389"/>
    </source>
</evidence>
<evidence type="ECO:0000256" key="5">
    <source>
        <dbReference type="ARBA" id="ARBA00022801"/>
    </source>
</evidence>
<feature type="chain" id="PRO_5020191094" evidence="7">
    <location>
        <begin position="26"/>
        <end position="572"/>
    </location>
</feature>
<feature type="signal peptide" evidence="7">
    <location>
        <begin position="1"/>
        <end position="25"/>
    </location>
</feature>
<evidence type="ECO:0000256" key="6">
    <source>
        <dbReference type="ARBA" id="ARBA00022833"/>
    </source>
</evidence>
<keyword evidence="4 7" id="KW-0732">Signal</keyword>
<feature type="domain" description="Peptidase M28" evidence="8">
    <location>
        <begin position="317"/>
        <end position="520"/>
    </location>
</feature>
<keyword evidence="5" id="KW-0378">Hydrolase</keyword>
<dbReference type="InterPro" id="IPR046450">
    <property type="entry name" value="PA_dom_sf"/>
</dbReference>
<dbReference type="GO" id="GO:0008235">
    <property type="term" value="F:metalloexopeptidase activity"/>
    <property type="evidence" value="ECO:0007669"/>
    <property type="project" value="InterPro"/>
</dbReference>
<keyword evidence="1" id="KW-0031">Aminopeptidase</keyword>
<dbReference type="PANTHER" id="PTHR12147:SF56">
    <property type="entry name" value="AMINOPEPTIDASE YDR415C-RELATED"/>
    <property type="match status" value="1"/>
</dbReference>
<evidence type="ECO:0000256" key="7">
    <source>
        <dbReference type="SAM" id="SignalP"/>
    </source>
</evidence>
<comment type="caution">
    <text evidence="9">The sequence shown here is derived from an EMBL/GenBank/DDBJ whole genome shotgun (WGS) entry which is preliminary data.</text>
</comment>
<gene>
    <name evidence="9" type="ORF">E2F49_14930</name>
</gene>
<evidence type="ECO:0000313" key="10">
    <source>
        <dbReference type="Proteomes" id="UP000295543"/>
    </source>
</evidence>
<dbReference type="GO" id="GO:0006508">
    <property type="term" value="P:proteolysis"/>
    <property type="evidence" value="ECO:0007669"/>
    <property type="project" value="UniProtKB-KW"/>
</dbReference>
<dbReference type="CDD" id="cd04821">
    <property type="entry name" value="PA_M28_1_2"/>
    <property type="match status" value="1"/>
</dbReference>
<accession>A0A4R5U695</accession>
<proteinExistence type="predicted"/>
<organism evidence="9 10">
    <name type="scientific">Luteimonas terrae</name>
    <dbReference type="NCBI Taxonomy" id="1530191"/>
    <lineage>
        <taxon>Bacteria</taxon>
        <taxon>Pseudomonadati</taxon>
        <taxon>Pseudomonadota</taxon>
        <taxon>Gammaproteobacteria</taxon>
        <taxon>Lysobacterales</taxon>
        <taxon>Lysobacteraceae</taxon>
        <taxon>Luteimonas</taxon>
    </lineage>
</organism>
<dbReference type="PROSITE" id="PS51257">
    <property type="entry name" value="PROKAR_LIPOPROTEIN"/>
    <property type="match status" value="1"/>
</dbReference>
<dbReference type="AlphaFoldDB" id="A0A4R5U695"/>
<dbReference type="PANTHER" id="PTHR12147">
    <property type="entry name" value="METALLOPEPTIDASE M28 FAMILY MEMBER"/>
    <property type="match status" value="1"/>
</dbReference>
<evidence type="ECO:0000313" key="9">
    <source>
        <dbReference type="EMBL" id="TDK29229.1"/>
    </source>
</evidence>
<sequence>MSRPRRLTALACVLILAACQPSTPAATGAAGVPAAASATPEIPGGGVQADNLARHLSVLASDDFEGRAPTTEGERKTVAYISEQFAAAGLEPGGDAGGWTQAVTLERSVIDGPVTAALHVGGTTRALANGDEIAVETLRPGTGVDLSGVPLVFAGYGITAPELDWDDYAGLDVAGKVVVVLINDPDFESDAPGKFGGRALTWYGRWTYKYEEAARRGAAGVLIVHETAPASYPWATVRNGRAGPQYDIVRDNAEAHHLPMRGWMTREVAEQLFADAGLDFDAEKRRAQTQGFEGGALGDATLDIAFKVSRDRVTSHNVVGVLPGASRPDETVVLSGHWDSFGIGQPDDSGDAIINGAVDNATAIASMIELARVFAAGPRPARTLQFIALTAEENGLLGATYYAANPLRPLETTAAVLNMEMWSPDGETRDISSWGKGRVSLERDLATAAAVDGRTSSPDPNLEAGLFYRADHFAFAQAGVPAITIGPGMDQLDGGVEGGTAARADYFSKRYHQPGDEFDDTWDMAGPTADTRTVYRLAEMLANGDGWPAWDADSEFSARRVTSDAARATPAK</sequence>
<evidence type="ECO:0000256" key="1">
    <source>
        <dbReference type="ARBA" id="ARBA00022438"/>
    </source>
</evidence>
<evidence type="ECO:0000256" key="3">
    <source>
        <dbReference type="ARBA" id="ARBA00022723"/>
    </source>
</evidence>
<dbReference type="OrthoDB" id="9778250at2"/>
<keyword evidence="10" id="KW-1185">Reference proteome</keyword>
<dbReference type="GO" id="GO:0004177">
    <property type="term" value="F:aminopeptidase activity"/>
    <property type="evidence" value="ECO:0007669"/>
    <property type="project" value="UniProtKB-KW"/>
</dbReference>
<dbReference type="InterPro" id="IPR045175">
    <property type="entry name" value="M28_fam"/>
</dbReference>
<dbReference type="Gene3D" id="3.40.630.10">
    <property type="entry name" value="Zn peptidases"/>
    <property type="match status" value="1"/>
</dbReference>
<keyword evidence="3" id="KW-0479">Metal-binding</keyword>
<dbReference type="EMBL" id="SMTG01000007">
    <property type="protein sequence ID" value="TDK29229.1"/>
    <property type="molecule type" value="Genomic_DNA"/>
</dbReference>
<dbReference type="RefSeq" id="WP_133394626.1">
    <property type="nucleotide sequence ID" value="NZ_SMTG01000007.1"/>
</dbReference>
<keyword evidence="2" id="KW-0645">Protease</keyword>
<keyword evidence="6" id="KW-0862">Zinc</keyword>
<dbReference type="Gene3D" id="3.50.30.30">
    <property type="match status" value="1"/>
</dbReference>
<dbReference type="FunFam" id="3.40.630.10:FF:000088">
    <property type="entry name" value="Peptidase M20"/>
    <property type="match status" value="1"/>
</dbReference>
<dbReference type="InterPro" id="IPR007484">
    <property type="entry name" value="Peptidase_M28"/>
</dbReference>
<evidence type="ECO:0000256" key="4">
    <source>
        <dbReference type="ARBA" id="ARBA00022729"/>
    </source>
</evidence>
<reference evidence="9 10" key="1">
    <citation type="submission" date="2019-03" db="EMBL/GenBank/DDBJ databases">
        <title>Luteimonas zhaokaii sp.nov., isolated from the rectal contents of Plateau pika in Yushu, Qinghai Province, China.</title>
        <authorList>
            <person name="Zhang G."/>
        </authorList>
    </citation>
    <scope>NUCLEOTIDE SEQUENCE [LARGE SCALE GENOMIC DNA]</scope>
    <source>
        <strain evidence="9 10">THG-MD21</strain>
    </source>
</reference>
<dbReference type="CDD" id="cd05660">
    <property type="entry name" value="M28_like_PA"/>
    <property type="match status" value="1"/>
</dbReference>
<protein>
    <submittedName>
        <fullName evidence="9">M28 family peptidase</fullName>
    </submittedName>
</protein>
<dbReference type="SUPFAM" id="SSF53187">
    <property type="entry name" value="Zn-dependent exopeptidases"/>
    <property type="match status" value="1"/>
</dbReference>
<dbReference type="SUPFAM" id="SSF52025">
    <property type="entry name" value="PA domain"/>
    <property type="match status" value="1"/>
</dbReference>
<dbReference type="Proteomes" id="UP000295543">
    <property type="component" value="Unassembled WGS sequence"/>
</dbReference>
<dbReference type="GO" id="GO:0046872">
    <property type="term" value="F:metal ion binding"/>
    <property type="evidence" value="ECO:0007669"/>
    <property type="project" value="UniProtKB-KW"/>
</dbReference>